<evidence type="ECO:0000256" key="13">
    <source>
        <dbReference type="ARBA" id="ARBA00023270"/>
    </source>
</evidence>
<dbReference type="AlphaFoldDB" id="A0A833H126"/>
<evidence type="ECO:0000313" key="18">
    <source>
        <dbReference type="Proteomes" id="UP000460298"/>
    </source>
</evidence>
<dbReference type="InterPro" id="IPR016067">
    <property type="entry name" value="S-AdoMet_deCO2ase_core"/>
</dbReference>
<evidence type="ECO:0000256" key="4">
    <source>
        <dbReference type="ARBA" id="ARBA00022603"/>
    </source>
</evidence>
<dbReference type="InterPro" id="IPR003826">
    <property type="entry name" value="AdoMetDC_fam_prok"/>
</dbReference>
<protein>
    <submittedName>
        <fullName evidence="17">SET domain-containing protein-lysine N-methyltransferase</fullName>
    </submittedName>
</protein>
<evidence type="ECO:0000256" key="3">
    <source>
        <dbReference type="ARBA" id="ARBA00022454"/>
    </source>
</evidence>
<evidence type="ECO:0000256" key="7">
    <source>
        <dbReference type="ARBA" id="ARBA00022793"/>
    </source>
</evidence>
<keyword evidence="7" id="KW-0210">Decarboxylase</keyword>
<keyword evidence="10" id="KW-0620">Polyamine biosynthesis</keyword>
<dbReference type="GO" id="GO:0005694">
    <property type="term" value="C:chromosome"/>
    <property type="evidence" value="ECO:0007669"/>
    <property type="project" value="UniProtKB-SubCell"/>
</dbReference>
<keyword evidence="4 17" id="KW-0489">Methyltransferase</keyword>
<evidence type="ECO:0000259" key="16">
    <source>
        <dbReference type="PROSITE" id="PS50868"/>
    </source>
</evidence>
<dbReference type="PROSITE" id="PS50868">
    <property type="entry name" value="POST_SET"/>
    <property type="match status" value="1"/>
</dbReference>
<keyword evidence="14" id="KW-0670">Pyruvate</keyword>
<feature type="domain" description="SET" evidence="15">
    <location>
        <begin position="13"/>
        <end position="119"/>
    </location>
</feature>
<dbReference type="InterPro" id="IPR050777">
    <property type="entry name" value="SET2_Histone-Lys_MeTrsfase"/>
</dbReference>
<dbReference type="SMART" id="SM00317">
    <property type="entry name" value="SET"/>
    <property type="match status" value="1"/>
</dbReference>
<keyword evidence="12" id="KW-0456">Lyase</keyword>
<evidence type="ECO:0000313" key="17">
    <source>
        <dbReference type="EMBL" id="KAB2932202.1"/>
    </source>
</evidence>
<evidence type="ECO:0000259" key="15">
    <source>
        <dbReference type="PROSITE" id="PS50280"/>
    </source>
</evidence>
<comment type="cofactor">
    <cofactor evidence="1">
        <name>pyruvate</name>
        <dbReference type="ChEBI" id="CHEBI:15361"/>
    </cofactor>
</comment>
<dbReference type="GO" id="GO:0032259">
    <property type="term" value="P:methylation"/>
    <property type="evidence" value="ECO:0007669"/>
    <property type="project" value="UniProtKB-KW"/>
</dbReference>
<dbReference type="GO" id="GO:0008295">
    <property type="term" value="P:spermidine biosynthetic process"/>
    <property type="evidence" value="ECO:0007669"/>
    <property type="project" value="UniProtKB-KW"/>
</dbReference>
<dbReference type="Pfam" id="PF02675">
    <property type="entry name" value="AdoMet_dc"/>
    <property type="match status" value="1"/>
</dbReference>
<dbReference type="PANTHER" id="PTHR22884">
    <property type="entry name" value="SET DOMAIN PROTEINS"/>
    <property type="match status" value="1"/>
</dbReference>
<reference evidence="17 18" key="1">
    <citation type="submission" date="2019-10" db="EMBL/GenBank/DDBJ databases">
        <title>Extracellular Electron Transfer in a Candidatus Methanoperedens spp. Enrichment Culture.</title>
        <authorList>
            <person name="Berger S."/>
            <person name="Rangel Shaw D."/>
            <person name="Berben T."/>
            <person name="In 'T Zandt M."/>
            <person name="Frank J."/>
            <person name="Reimann J."/>
            <person name="Jetten M.S.M."/>
            <person name="Welte C.U."/>
        </authorList>
    </citation>
    <scope>NUCLEOTIDE SEQUENCE [LARGE SCALE GENOMIC DNA]</scope>
    <source>
        <strain evidence="17">SB12</strain>
    </source>
</reference>
<dbReference type="EMBL" id="WBUI01000010">
    <property type="protein sequence ID" value="KAB2932202.1"/>
    <property type="molecule type" value="Genomic_DNA"/>
</dbReference>
<feature type="domain" description="Post-SET" evidence="16">
    <location>
        <begin position="126"/>
        <end position="142"/>
    </location>
</feature>
<dbReference type="InterPro" id="IPR046341">
    <property type="entry name" value="SET_dom_sf"/>
</dbReference>
<evidence type="ECO:0000256" key="11">
    <source>
        <dbReference type="ARBA" id="ARBA00023145"/>
    </source>
</evidence>
<gene>
    <name evidence="17" type="ORF">F9K24_11400</name>
</gene>
<keyword evidence="13" id="KW-0704">Schiff base</keyword>
<dbReference type="Gene3D" id="3.60.90.10">
    <property type="entry name" value="S-adenosylmethionine decarboxylase"/>
    <property type="match status" value="1"/>
</dbReference>
<dbReference type="InterPro" id="IPR001214">
    <property type="entry name" value="SET_dom"/>
</dbReference>
<keyword evidence="5 17" id="KW-0808">Transferase</keyword>
<evidence type="ECO:0000256" key="2">
    <source>
        <dbReference type="ARBA" id="ARBA00004286"/>
    </source>
</evidence>
<evidence type="ECO:0000256" key="9">
    <source>
        <dbReference type="ARBA" id="ARBA00023066"/>
    </source>
</evidence>
<evidence type="ECO:0000256" key="8">
    <source>
        <dbReference type="ARBA" id="ARBA00022813"/>
    </source>
</evidence>
<organism evidence="17 18">
    <name type="scientific">Leptonema illini</name>
    <dbReference type="NCBI Taxonomy" id="183"/>
    <lineage>
        <taxon>Bacteria</taxon>
        <taxon>Pseudomonadati</taxon>
        <taxon>Spirochaetota</taxon>
        <taxon>Spirochaetia</taxon>
        <taxon>Leptospirales</taxon>
        <taxon>Leptospiraceae</taxon>
        <taxon>Leptonema</taxon>
    </lineage>
</organism>
<dbReference type="Gene3D" id="2.170.270.10">
    <property type="entry name" value="SET domain"/>
    <property type="match status" value="1"/>
</dbReference>
<dbReference type="Pfam" id="PF00856">
    <property type="entry name" value="SET"/>
    <property type="match status" value="1"/>
</dbReference>
<dbReference type="GO" id="GO:0004014">
    <property type="term" value="F:adenosylmethionine decarboxylase activity"/>
    <property type="evidence" value="ECO:0007669"/>
    <property type="project" value="InterPro"/>
</dbReference>
<keyword evidence="9" id="KW-0745">Spermidine biosynthesis</keyword>
<dbReference type="Proteomes" id="UP000460298">
    <property type="component" value="Unassembled WGS sequence"/>
</dbReference>
<evidence type="ECO:0000256" key="14">
    <source>
        <dbReference type="ARBA" id="ARBA00023317"/>
    </source>
</evidence>
<dbReference type="OrthoDB" id="9786552at2"/>
<accession>A0A833H126</accession>
<keyword evidence="8" id="KW-0068">Autocatalytic cleavage</keyword>
<dbReference type="SUPFAM" id="SSF56276">
    <property type="entry name" value="S-adenosylmethionine decarboxylase"/>
    <property type="match status" value="1"/>
</dbReference>
<dbReference type="InterPro" id="IPR003616">
    <property type="entry name" value="Post-SET_dom"/>
</dbReference>
<sequence>MLRTATSSSYISPLAEVRATGNIGRGMFAKEHISKDTVVVVRGGKIYSGAEREEASDDLRSYMIQVDEDLFMGPESLDAVEEAEFVNHSCDPNLGFRGQVTLVAMRDIMPGEELTVDYAMSEARQQNFACECGSRQCRSIVRETDYLLPELQKRYDGYFSPYLAKKMDLKPQDLAKSLAFEETGAWGLVTALDLSDCDHDIMRDRDAIYAYTVELCKRIGVNRFGEPIIVHFGADERVAGYSLVQLIETSLVSGHFANLTNRIYLDIFSCAHYDPTEVIEFSKNFFKAGGHNAKVYLRH</sequence>
<evidence type="ECO:0000256" key="1">
    <source>
        <dbReference type="ARBA" id="ARBA00001928"/>
    </source>
</evidence>
<dbReference type="SUPFAM" id="SSF82199">
    <property type="entry name" value="SET domain"/>
    <property type="match status" value="1"/>
</dbReference>
<evidence type="ECO:0000256" key="5">
    <source>
        <dbReference type="ARBA" id="ARBA00022679"/>
    </source>
</evidence>
<dbReference type="PROSITE" id="PS50280">
    <property type="entry name" value="SET"/>
    <property type="match status" value="1"/>
</dbReference>
<proteinExistence type="predicted"/>
<keyword evidence="6" id="KW-0949">S-adenosyl-L-methionine</keyword>
<dbReference type="RefSeq" id="WP_002769722.1">
    <property type="nucleotide sequence ID" value="NZ_JQDG01000002.1"/>
</dbReference>
<evidence type="ECO:0000256" key="10">
    <source>
        <dbReference type="ARBA" id="ARBA00023115"/>
    </source>
</evidence>
<dbReference type="GO" id="GO:0008168">
    <property type="term" value="F:methyltransferase activity"/>
    <property type="evidence" value="ECO:0007669"/>
    <property type="project" value="UniProtKB-KW"/>
</dbReference>
<comment type="caution">
    <text evidence="17">The sequence shown here is derived from an EMBL/GenBank/DDBJ whole genome shotgun (WGS) entry which is preliminary data.</text>
</comment>
<evidence type="ECO:0000256" key="12">
    <source>
        <dbReference type="ARBA" id="ARBA00023239"/>
    </source>
</evidence>
<evidence type="ECO:0000256" key="6">
    <source>
        <dbReference type="ARBA" id="ARBA00022691"/>
    </source>
</evidence>
<keyword evidence="3" id="KW-0158">Chromosome</keyword>
<comment type="subcellular location">
    <subcellularLocation>
        <location evidence="2">Chromosome</location>
    </subcellularLocation>
</comment>
<name>A0A833H126_9LEPT</name>
<keyword evidence="11" id="KW-0865">Zymogen</keyword>